<comment type="catalytic activity">
    <reaction evidence="8">
        <text>L-glutamine + H2O = L-glutamate + NH4(+)</text>
        <dbReference type="Rhea" id="RHEA:15889"/>
        <dbReference type="ChEBI" id="CHEBI:15377"/>
        <dbReference type="ChEBI" id="CHEBI:28938"/>
        <dbReference type="ChEBI" id="CHEBI:29985"/>
        <dbReference type="ChEBI" id="CHEBI:58359"/>
    </reaction>
</comment>
<keyword evidence="8" id="KW-0028">Amino-acid biosynthesis</keyword>
<dbReference type="InterPro" id="IPR017926">
    <property type="entry name" value="GATASE"/>
</dbReference>
<comment type="pathway">
    <text evidence="1 8">Amino-acid biosynthesis; L-arginine biosynthesis; carbamoyl phosphate from bicarbonate: step 1/1.</text>
</comment>
<keyword evidence="4 8" id="KW-0547">Nucleotide-binding</keyword>
<feature type="binding site" evidence="8">
    <location>
        <position position="322"/>
    </location>
    <ligand>
        <name>L-glutamine</name>
        <dbReference type="ChEBI" id="CHEBI:58359"/>
    </ligand>
</feature>
<comment type="function">
    <text evidence="8">Small subunit of the glutamine-dependent carbamoyl phosphate synthetase (CPSase). CPSase catalyzes the formation of carbamoyl phosphate from the ammonia moiety of glutamine, carbonate, and phosphate donated by ATP, constituting the first step of 2 biosynthetic pathways, one leading to arginine and/or urea and the other to pyrimidine nucleotides. The small subunit (glutamine amidotransferase) binds and cleaves glutamine to supply the large subunit with the substrate ammonia.</text>
</comment>
<feature type="region of interest" description="CPSase" evidence="8">
    <location>
        <begin position="1"/>
        <end position="201"/>
    </location>
</feature>
<feature type="active site" description="Nucleophile" evidence="8">
    <location>
        <position position="277"/>
    </location>
</feature>
<dbReference type="PANTHER" id="PTHR43418:SF7">
    <property type="entry name" value="CARBAMOYL-PHOSPHATE SYNTHASE SMALL CHAIN"/>
    <property type="match status" value="1"/>
</dbReference>
<dbReference type="GO" id="GO:0005524">
    <property type="term" value="F:ATP binding"/>
    <property type="evidence" value="ECO:0007669"/>
    <property type="project" value="UniProtKB-UniRule"/>
</dbReference>
<feature type="active site" evidence="8">
    <location>
        <position position="361"/>
    </location>
</feature>
<keyword evidence="11" id="KW-1185">Reference proteome</keyword>
<dbReference type="PRINTS" id="PR00097">
    <property type="entry name" value="ANTSNTHASEII"/>
</dbReference>
<keyword evidence="6 8" id="KW-0315">Glutamine amidotransferase</keyword>
<accession>A0A5C1Q893</accession>
<keyword evidence="3 8" id="KW-0436">Ligase</keyword>
<feature type="binding site" evidence="8">
    <location>
        <position position="250"/>
    </location>
    <ligand>
        <name>L-glutamine</name>
        <dbReference type="ChEBI" id="CHEBI:58359"/>
    </ligand>
</feature>
<reference evidence="10 11" key="2">
    <citation type="submission" date="2019-09" db="EMBL/GenBank/DDBJ databases">
        <title>Complete Genome Sequence and Methylome Analysis of free living Spirochaetas.</title>
        <authorList>
            <person name="Leshcheva N."/>
            <person name="Mikheeva N."/>
        </authorList>
    </citation>
    <scope>NUCLEOTIDE SEQUENCE [LARGE SCALE GENOMIC DNA]</scope>
    <source>
        <strain evidence="10 11">P</strain>
    </source>
</reference>
<proteinExistence type="inferred from homology"/>
<dbReference type="HAMAP" id="MF_01209">
    <property type="entry name" value="CPSase_S_chain"/>
    <property type="match status" value="1"/>
</dbReference>
<feature type="active site" evidence="8">
    <location>
        <position position="363"/>
    </location>
</feature>
<feature type="binding site" evidence="8">
    <location>
        <position position="252"/>
    </location>
    <ligand>
        <name>L-glutamine</name>
        <dbReference type="ChEBI" id="CHEBI:58359"/>
    </ligand>
</feature>
<evidence type="ECO:0000256" key="4">
    <source>
        <dbReference type="ARBA" id="ARBA00022741"/>
    </source>
</evidence>
<dbReference type="InterPro" id="IPR002474">
    <property type="entry name" value="CarbamoylP_synth_ssu_N"/>
</dbReference>
<evidence type="ECO:0000256" key="3">
    <source>
        <dbReference type="ARBA" id="ARBA00022598"/>
    </source>
</evidence>
<comment type="similarity">
    <text evidence="2 8">Belongs to the CarA family.</text>
</comment>
<dbReference type="Pfam" id="PF00117">
    <property type="entry name" value="GATase"/>
    <property type="match status" value="1"/>
</dbReference>
<dbReference type="GO" id="GO:0006207">
    <property type="term" value="P:'de novo' pyrimidine nucleobase biosynthetic process"/>
    <property type="evidence" value="ECO:0007669"/>
    <property type="project" value="InterPro"/>
</dbReference>
<dbReference type="GO" id="GO:0006526">
    <property type="term" value="P:L-arginine biosynthetic process"/>
    <property type="evidence" value="ECO:0007669"/>
    <property type="project" value="UniProtKB-UniRule"/>
</dbReference>
<organism evidence="10 11">
    <name type="scientific">Thiospirochaeta perfilievii</name>
    <dbReference type="NCBI Taxonomy" id="252967"/>
    <lineage>
        <taxon>Bacteria</taxon>
        <taxon>Pseudomonadati</taxon>
        <taxon>Spirochaetota</taxon>
        <taxon>Spirochaetia</taxon>
        <taxon>Spirochaetales</taxon>
        <taxon>Spirochaetaceae</taxon>
        <taxon>Thiospirochaeta</taxon>
    </lineage>
</organism>
<dbReference type="PRINTS" id="PR00096">
    <property type="entry name" value="GATASE"/>
</dbReference>
<comment type="catalytic activity">
    <reaction evidence="7 8">
        <text>hydrogencarbonate + L-glutamine + 2 ATP + H2O = carbamoyl phosphate + L-glutamate + 2 ADP + phosphate + 2 H(+)</text>
        <dbReference type="Rhea" id="RHEA:18633"/>
        <dbReference type="ChEBI" id="CHEBI:15377"/>
        <dbReference type="ChEBI" id="CHEBI:15378"/>
        <dbReference type="ChEBI" id="CHEBI:17544"/>
        <dbReference type="ChEBI" id="CHEBI:29985"/>
        <dbReference type="ChEBI" id="CHEBI:30616"/>
        <dbReference type="ChEBI" id="CHEBI:43474"/>
        <dbReference type="ChEBI" id="CHEBI:58228"/>
        <dbReference type="ChEBI" id="CHEBI:58359"/>
        <dbReference type="ChEBI" id="CHEBI:456216"/>
        <dbReference type="EC" id="6.3.5.5"/>
    </reaction>
</comment>
<feature type="binding site" evidence="8">
    <location>
        <position position="59"/>
    </location>
    <ligand>
        <name>L-glutamine</name>
        <dbReference type="ChEBI" id="CHEBI:58359"/>
    </ligand>
</feature>
<comment type="pathway">
    <text evidence="8">Pyrimidine metabolism; UMP biosynthesis via de novo pathway; (S)-dihydroorotate from bicarbonate: step 1/3.</text>
</comment>
<dbReference type="NCBIfam" id="NF009475">
    <property type="entry name" value="PRK12838.1"/>
    <property type="match status" value="1"/>
</dbReference>
<dbReference type="Gene3D" id="3.40.50.880">
    <property type="match status" value="1"/>
</dbReference>
<dbReference type="KEGG" id="sper:EW093_00580"/>
<keyword evidence="8" id="KW-0665">Pyrimidine biosynthesis</keyword>
<dbReference type="PANTHER" id="PTHR43418">
    <property type="entry name" value="MULTIFUNCTIONAL TRYPTOPHAN BIOSYNTHESIS PROTEIN-RELATED"/>
    <property type="match status" value="1"/>
</dbReference>
<dbReference type="GO" id="GO:0006541">
    <property type="term" value="P:glutamine metabolic process"/>
    <property type="evidence" value="ECO:0007669"/>
    <property type="project" value="InterPro"/>
</dbReference>
<feature type="binding site" evidence="8">
    <location>
        <position position="278"/>
    </location>
    <ligand>
        <name>L-glutamine</name>
        <dbReference type="ChEBI" id="CHEBI:58359"/>
    </ligand>
</feature>
<evidence type="ECO:0000256" key="6">
    <source>
        <dbReference type="ARBA" id="ARBA00022962"/>
    </source>
</evidence>
<dbReference type="GO" id="GO:0004359">
    <property type="term" value="F:glutaminase activity"/>
    <property type="evidence" value="ECO:0007669"/>
    <property type="project" value="RHEA"/>
</dbReference>
<dbReference type="InterPro" id="IPR006274">
    <property type="entry name" value="CarbamoylP_synth_ssu"/>
</dbReference>
<dbReference type="AlphaFoldDB" id="A0A5C1Q893"/>
<dbReference type="Gene3D" id="3.50.30.20">
    <property type="entry name" value="Carbamoyl-phosphate synthase small subunit, N-terminal domain"/>
    <property type="match status" value="1"/>
</dbReference>
<gene>
    <name evidence="8 10" type="primary">carA</name>
    <name evidence="10" type="ORF">EW093_00580</name>
</gene>
<feature type="binding site" evidence="8">
    <location>
        <position position="319"/>
    </location>
    <ligand>
        <name>L-glutamine</name>
        <dbReference type="ChEBI" id="CHEBI:58359"/>
    </ligand>
</feature>
<sequence length="383" mass="41619">MLSICFLVLKDGTVLKGKSFGAKTPLSTELIPGEISSAAGEVVFNTGMTGYHEILTDPSYTGQLVLMTYPHLGNYGCLDEWSEIGPEDSSCRPGVKPSGFIARSYYEGPIGPGRESLSDFLKVNNRFGITDLDTRALTLKLRDEGSLNGVIVTPENGSKLSDNEIKNILAYLDQFPDMAGRNLVEEVGTDKVVIENPKGKKHVVLYDCGVKANIVREFVKRDCKVTIVPSSTTSKEILSFNPDLVMLSNGPGDPAMLTNQIETVKDLIGKVQLTGICLGHQIVSLALGAKTFKMKFGHHGCNHPVRDEFTKKVFVTSQNHGFAVDGDTLPSGVDVWLVNANDNSIEGIVNRELNIQSCQFHPEAAPGPEDSAWIFDAFIKGLK</sequence>
<dbReference type="SUPFAM" id="SSF52021">
    <property type="entry name" value="Carbamoyl phosphate synthetase, small subunit N-terminal domain"/>
    <property type="match status" value="1"/>
</dbReference>
<evidence type="ECO:0000313" key="10">
    <source>
        <dbReference type="EMBL" id="QEN03260.1"/>
    </source>
</evidence>
<keyword evidence="8" id="KW-0055">Arginine biosynthesis</keyword>
<protein>
    <recommendedName>
        <fullName evidence="8">Carbamoyl phosphate synthase small chain</fullName>
        <ecNumber evidence="8">6.3.5.5</ecNumber>
    </recommendedName>
    <alternativeName>
        <fullName evidence="8">Carbamoyl phosphate synthetase glutamine chain</fullName>
    </alternativeName>
</protein>
<dbReference type="InterPro" id="IPR050472">
    <property type="entry name" value="Anth_synth/Amidotransfase"/>
</dbReference>
<dbReference type="UniPathway" id="UPA00070">
    <property type="reaction ID" value="UER00115"/>
</dbReference>
<dbReference type="SMART" id="SM01097">
    <property type="entry name" value="CPSase_sm_chain"/>
    <property type="match status" value="1"/>
</dbReference>
<dbReference type="NCBIfam" id="TIGR01368">
    <property type="entry name" value="CPSaseIIsmall"/>
    <property type="match status" value="1"/>
</dbReference>
<dbReference type="InterPro" id="IPR036480">
    <property type="entry name" value="CarbP_synth_ssu_N_sf"/>
</dbReference>
<dbReference type="GO" id="GO:0044205">
    <property type="term" value="P:'de novo' UMP biosynthetic process"/>
    <property type="evidence" value="ECO:0007669"/>
    <property type="project" value="UniProtKB-UniRule"/>
</dbReference>
<evidence type="ECO:0000313" key="11">
    <source>
        <dbReference type="Proteomes" id="UP000323824"/>
    </source>
</evidence>
<reference evidence="10 11" key="1">
    <citation type="submission" date="2019-02" db="EMBL/GenBank/DDBJ databases">
        <authorList>
            <person name="Fomenkov A."/>
            <person name="Dubinina G."/>
            <person name="Grabovich M."/>
            <person name="Vincze T."/>
            <person name="Roberts R.J."/>
        </authorList>
    </citation>
    <scope>NUCLEOTIDE SEQUENCE [LARGE SCALE GENOMIC DNA]</scope>
    <source>
        <strain evidence="10 11">P</strain>
    </source>
</reference>
<evidence type="ECO:0000256" key="5">
    <source>
        <dbReference type="ARBA" id="ARBA00022840"/>
    </source>
</evidence>
<evidence type="ECO:0000259" key="9">
    <source>
        <dbReference type="SMART" id="SM01097"/>
    </source>
</evidence>
<feature type="binding site" evidence="8">
    <location>
        <position position="321"/>
    </location>
    <ligand>
        <name>L-glutamine</name>
        <dbReference type="ChEBI" id="CHEBI:58359"/>
    </ligand>
</feature>
<dbReference type="PRINTS" id="PR00099">
    <property type="entry name" value="CPSGATASE"/>
</dbReference>
<dbReference type="RefSeq" id="WP_149566520.1">
    <property type="nucleotide sequence ID" value="NZ_CP035807.1"/>
</dbReference>
<dbReference type="EMBL" id="CP035807">
    <property type="protein sequence ID" value="QEN03260.1"/>
    <property type="molecule type" value="Genomic_DNA"/>
</dbReference>
<feature type="binding site" evidence="8">
    <location>
        <position position="281"/>
    </location>
    <ligand>
        <name>L-glutamine</name>
        <dbReference type="ChEBI" id="CHEBI:58359"/>
    </ligand>
</feature>
<dbReference type="CDD" id="cd01744">
    <property type="entry name" value="GATase1_CPSase"/>
    <property type="match status" value="1"/>
</dbReference>
<feature type="domain" description="Carbamoyl-phosphate synthase small subunit N-terminal" evidence="9">
    <location>
        <begin position="3"/>
        <end position="152"/>
    </location>
</feature>
<evidence type="ECO:0000256" key="1">
    <source>
        <dbReference type="ARBA" id="ARBA00005077"/>
    </source>
</evidence>
<dbReference type="UniPathway" id="UPA00068">
    <property type="reaction ID" value="UER00171"/>
</dbReference>
<dbReference type="Pfam" id="PF00988">
    <property type="entry name" value="CPSase_sm_chain"/>
    <property type="match status" value="1"/>
</dbReference>
<comment type="subunit">
    <text evidence="8">Composed of two chains; the small (or glutamine) chain promotes the hydrolysis of glutamine to ammonia, which is used by the large (or ammonia) chain to synthesize carbamoyl phosphate. Tetramer of heterodimers (alpha,beta)4.</text>
</comment>
<dbReference type="InterPro" id="IPR035686">
    <property type="entry name" value="CPSase_GATase1"/>
</dbReference>
<keyword evidence="5 8" id="KW-0067">ATP-binding</keyword>
<evidence type="ECO:0000256" key="2">
    <source>
        <dbReference type="ARBA" id="ARBA00007800"/>
    </source>
</evidence>
<evidence type="ECO:0000256" key="7">
    <source>
        <dbReference type="ARBA" id="ARBA00048816"/>
    </source>
</evidence>
<dbReference type="SUPFAM" id="SSF52317">
    <property type="entry name" value="Class I glutamine amidotransferase-like"/>
    <property type="match status" value="1"/>
</dbReference>
<dbReference type="OrthoDB" id="9804328at2"/>
<dbReference type="InterPro" id="IPR029062">
    <property type="entry name" value="Class_I_gatase-like"/>
</dbReference>
<dbReference type="Proteomes" id="UP000323824">
    <property type="component" value="Chromosome"/>
</dbReference>
<dbReference type="GO" id="GO:0004088">
    <property type="term" value="F:carbamoyl-phosphate synthase (glutamine-hydrolyzing) activity"/>
    <property type="evidence" value="ECO:0007669"/>
    <property type="project" value="UniProtKB-UniRule"/>
</dbReference>
<evidence type="ECO:0000256" key="8">
    <source>
        <dbReference type="HAMAP-Rule" id="MF_01209"/>
    </source>
</evidence>
<dbReference type="PROSITE" id="PS51273">
    <property type="entry name" value="GATASE_TYPE_1"/>
    <property type="match status" value="1"/>
</dbReference>
<dbReference type="EC" id="6.3.5.5" evidence="8"/>
<name>A0A5C1Q893_9SPIO</name>